<feature type="compositionally biased region" description="Polar residues" evidence="6">
    <location>
        <begin position="1311"/>
        <end position="1327"/>
    </location>
</feature>
<evidence type="ECO:0000256" key="3">
    <source>
        <dbReference type="ARBA" id="ARBA00022679"/>
    </source>
</evidence>
<dbReference type="InterPro" id="IPR035983">
    <property type="entry name" value="Hect_E3_ubiquitin_ligase"/>
</dbReference>
<dbReference type="PANTHER" id="PTHR45700:SF2">
    <property type="entry name" value="UBIQUITIN-PROTEIN LIGASE E3C"/>
    <property type="match status" value="1"/>
</dbReference>
<dbReference type="Gene3D" id="3.90.1750.10">
    <property type="entry name" value="Hect, E3 ligase catalytic domains"/>
    <property type="match status" value="1"/>
</dbReference>
<feature type="compositionally biased region" description="Basic and acidic residues" evidence="6">
    <location>
        <begin position="1720"/>
        <end position="1746"/>
    </location>
</feature>
<evidence type="ECO:0000313" key="9">
    <source>
        <dbReference type="Proteomes" id="UP001219933"/>
    </source>
</evidence>
<feature type="region of interest" description="Disordered" evidence="6">
    <location>
        <begin position="1265"/>
        <end position="1389"/>
    </location>
</feature>
<feature type="compositionally biased region" description="Pro residues" evidence="6">
    <location>
        <begin position="1128"/>
        <end position="1139"/>
    </location>
</feature>
<feature type="compositionally biased region" description="Acidic residues" evidence="6">
    <location>
        <begin position="1341"/>
        <end position="1366"/>
    </location>
</feature>
<evidence type="ECO:0000259" key="7">
    <source>
        <dbReference type="PROSITE" id="PS50237"/>
    </source>
</evidence>
<dbReference type="GO" id="GO:0061630">
    <property type="term" value="F:ubiquitin protein ligase activity"/>
    <property type="evidence" value="ECO:0007669"/>
    <property type="project" value="UniProtKB-EC"/>
</dbReference>
<dbReference type="InterPro" id="IPR021711">
    <property type="entry name" value="DUF3295"/>
</dbReference>
<dbReference type="Gene3D" id="3.30.2410.10">
    <property type="entry name" value="Hect, E3 ligase catalytic domain"/>
    <property type="match status" value="1"/>
</dbReference>
<accession>A0AAF0ENT0</accession>
<dbReference type="SMART" id="SM00119">
    <property type="entry name" value="HECTc"/>
    <property type="match status" value="1"/>
</dbReference>
<feature type="region of interest" description="Disordered" evidence="6">
    <location>
        <begin position="1414"/>
        <end position="1585"/>
    </location>
</feature>
<feature type="active site" description="Glycyl thioester intermediate" evidence="5">
    <location>
        <position position="904"/>
    </location>
</feature>
<evidence type="ECO:0000256" key="5">
    <source>
        <dbReference type="PROSITE-ProRule" id="PRU00104"/>
    </source>
</evidence>
<dbReference type="Gene3D" id="3.30.2160.10">
    <property type="entry name" value="Hect, E3 ligase catalytic domain"/>
    <property type="match status" value="1"/>
</dbReference>
<feature type="region of interest" description="Disordered" evidence="6">
    <location>
        <begin position="1704"/>
        <end position="1746"/>
    </location>
</feature>
<feature type="region of interest" description="Disordered" evidence="6">
    <location>
        <begin position="1"/>
        <end position="22"/>
    </location>
</feature>
<dbReference type="SUPFAM" id="SSF56204">
    <property type="entry name" value="Hect, E3 ligase catalytic domain"/>
    <property type="match status" value="1"/>
</dbReference>
<dbReference type="PROSITE" id="PS50237">
    <property type="entry name" value="HECT"/>
    <property type="match status" value="1"/>
</dbReference>
<keyword evidence="9" id="KW-1185">Reference proteome</keyword>
<sequence length="1746" mass="190842">MEFNFTGSSRPQRTINLGGAPGSSAAQLAAEARARRLQRSQERERIAAARRIQVAFRQFATARAAQLRHAEEFESQRTLLSAGDAPWINATRALLLSCRISGAADDAQTLRLDAWAAAALATPDIRTAGGDSAVWHSLLASALRRLLQQLADHAERIPIDVAGRWLTLFERLVDGMLELLVRARLYDAIFAHTLRLPVSREPSAGSAASLALYGVQHLAVPDASVVPNSSKDAPGPVALHGFVRWLAVPELSARLPIAALSALAAAFPLDMVAVHITALGSYYDASTGDSALPNNPIHGSLLENIVRLSRARVAHLTSAQLGHYLSMLATLINASGGHVEFVTDASNLVPLLNASRKHPSTRPVLCEFLLALLCADTDRESVLTTALFTSDSAASGVSGLIVRELWRGWVRNSAPARQIGTGRGSSGAESALKAIQLDSTTEWSAFVILCELYSRCLVTLGDDEFYPENMRNPLTIDEVVSFSALLRNLGFALYWHSVEGRLPGTRLEFSAMRLLTTRLLQQLYIRDSRRAFAPQGHWHMLDARELPLLLQAAAADADEMDIDNAPRSRASSASLNVLDNIPFVVPFDVRVEIFRQYVSKDIARRGANTPYAPLFAHSATVRRNSVASDGMVQLGPLGARLKEPVKITFIDEFGQEEAGIDGGGVFKEFLTALVREAFDTDRGLWCANAAQELYPNPHSYARGEEQLAWYTFLGRIIGKALYEGILVNAQFARFFLSKWLGQKSYLDDLASLDSLDPVLYRGLLYLKNYTGDVESDLALNFTVADDEFGVNQTTELVPDIIEPRWLRMFDPEELRVLVSGADRDIDLADLRANTVYGGYHEKDPSVQYFWEALETMDSASRRAFLRFVTSSPNPPLLGFGELNPKFAIRHAGNDTTRLPTASTCVNLLKLPEYSSREQCLEKLRYAIDSAADAIEGGARIENLSWRLMSRKLPAQRDTKRPSKHTIRLHTPLSEPELSTDESGTSESGSETGTNSEHSACDSHDDALAAFDGDSHHDALTAILAARAWRNEQHAEVISESACNSPTQESSTPRGTVTPLAHWSRSRANSRSSVREYQRLSHSVRTHSRTVSRSSVDTERLKSGAAESGHSAIAPDTTEIPPEFVAAQPPTPQAQPPAPAPMRVSQDAADDKRAAKSQEKPDAPAQLSAPTVQENSGAAPEHMDAAQQTTPDVQEPAAATGPAEMSSVSQESQPKVETSKTKPKKKLSLETPVRMPTVSIAEETSPTTVVPPALAALPARRFALPAPQAEEPKLPITKRGSVTTLARGRTRQHKSTERLTGLRGAGRAGNRSTQGLAQLGMTSRTTEPAQRRKKDKIMFMTGDDDASDDEEEKAEEDDWSDDEAAEEEERRLAAEKAAKQAAEEKRQREIAEEQERLEMFKKRPIRSVSLADLSAASARVSRNVQQAPAEEAEGHAVPPRGLLSSIFGSTTTLHSLQEEVSASKSGGASKSTSSSRAARDESRSSRSGRTINFAALPAGPHGVGRNPSTPAMIRQTAIPKSSLDRSKSAIALPMLDRTSLRMSTAAAANRDSSAERRSGSSWNSKSSQGTEQDDRESQPKRSKSNTALLRLAALANGRKSVTDLTNAVSTVELSEQAAEDDGLSLSVKRCPSDDFEGERIERQLTDQSPQSRRVVIRDAQRQNAHVALNSPRTTRQNMLLDELSESLRQNLLWERQSRARMFGMAPANESIRPNNRTSRAAGDRDRDREHDRLELEADEESFHHKGW</sequence>
<feature type="compositionally biased region" description="Low complexity" evidence="6">
    <location>
        <begin position="980"/>
        <end position="997"/>
    </location>
</feature>
<feature type="region of interest" description="Disordered" evidence="6">
    <location>
        <begin position="1037"/>
        <end position="1229"/>
    </location>
</feature>
<dbReference type="EMBL" id="CP119877">
    <property type="protein sequence ID" value="WFD34053.1"/>
    <property type="molecule type" value="Genomic_DNA"/>
</dbReference>
<dbReference type="InterPro" id="IPR000569">
    <property type="entry name" value="HECT_dom"/>
</dbReference>
<name>A0AAF0ENT0_9BASI</name>
<feature type="region of interest" description="Disordered" evidence="6">
    <location>
        <begin position="953"/>
        <end position="1000"/>
    </location>
</feature>
<dbReference type="Proteomes" id="UP001219933">
    <property type="component" value="Chromosome 1"/>
</dbReference>
<evidence type="ECO:0000256" key="6">
    <source>
        <dbReference type="SAM" id="MobiDB-lite"/>
    </source>
</evidence>
<evidence type="ECO:0000256" key="2">
    <source>
        <dbReference type="ARBA" id="ARBA00012485"/>
    </source>
</evidence>
<dbReference type="InterPro" id="IPR044611">
    <property type="entry name" value="E3A/B/C-like"/>
</dbReference>
<keyword evidence="8" id="KW-0012">Acyltransferase</keyword>
<dbReference type="CDD" id="cd00078">
    <property type="entry name" value="HECTc"/>
    <property type="match status" value="1"/>
</dbReference>
<feature type="compositionally biased region" description="Polar residues" evidence="6">
    <location>
        <begin position="1205"/>
        <end position="1215"/>
    </location>
</feature>
<comment type="catalytic activity">
    <reaction evidence="1">
        <text>S-ubiquitinyl-[E2 ubiquitin-conjugating enzyme]-L-cysteine + [acceptor protein]-L-lysine = [E2 ubiquitin-conjugating enzyme]-L-cysteine + N(6)-ubiquitinyl-[acceptor protein]-L-lysine.</text>
        <dbReference type="EC" id="2.3.2.26"/>
    </reaction>
</comment>
<feature type="compositionally biased region" description="Basic and acidic residues" evidence="6">
    <location>
        <begin position="1367"/>
        <end position="1389"/>
    </location>
</feature>
<dbReference type="GO" id="GO:0000209">
    <property type="term" value="P:protein polyubiquitination"/>
    <property type="evidence" value="ECO:0007669"/>
    <property type="project" value="InterPro"/>
</dbReference>
<evidence type="ECO:0000256" key="1">
    <source>
        <dbReference type="ARBA" id="ARBA00000885"/>
    </source>
</evidence>
<dbReference type="GO" id="GO:0006511">
    <property type="term" value="P:ubiquitin-dependent protein catabolic process"/>
    <property type="evidence" value="ECO:0007669"/>
    <property type="project" value="TreeGrafter"/>
</dbReference>
<proteinExistence type="predicted"/>
<evidence type="ECO:0000256" key="4">
    <source>
        <dbReference type="ARBA" id="ARBA00022786"/>
    </source>
</evidence>
<evidence type="ECO:0000313" key="8">
    <source>
        <dbReference type="EMBL" id="WFD34053.1"/>
    </source>
</evidence>
<dbReference type="PANTHER" id="PTHR45700">
    <property type="entry name" value="UBIQUITIN-PROTEIN LIGASE E3C"/>
    <property type="match status" value="1"/>
</dbReference>
<dbReference type="Pfam" id="PF11702">
    <property type="entry name" value="DUF3295"/>
    <property type="match status" value="1"/>
</dbReference>
<gene>
    <name evidence="8" type="primary">HUL5</name>
    <name evidence="8" type="ORF">MCUN1_000881</name>
</gene>
<keyword evidence="3 8" id="KW-0808">Transferase</keyword>
<feature type="compositionally biased region" description="Basic and acidic residues" evidence="6">
    <location>
        <begin position="1148"/>
        <end position="1161"/>
    </location>
</feature>
<dbReference type="Pfam" id="PF00632">
    <property type="entry name" value="HECT"/>
    <property type="match status" value="2"/>
</dbReference>
<keyword evidence="4 5" id="KW-0833">Ubl conjugation pathway</keyword>
<dbReference type="EC" id="2.3.2.26" evidence="2"/>
<protein>
    <recommendedName>
        <fullName evidence="2">HECT-type E3 ubiquitin transferase</fullName>
        <ecNumber evidence="2">2.3.2.26</ecNumber>
    </recommendedName>
</protein>
<organism evidence="8 9">
    <name type="scientific">Malassezia cuniculi</name>
    <dbReference type="NCBI Taxonomy" id="948313"/>
    <lineage>
        <taxon>Eukaryota</taxon>
        <taxon>Fungi</taxon>
        <taxon>Dikarya</taxon>
        <taxon>Basidiomycota</taxon>
        <taxon>Ustilaginomycotina</taxon>
        <taxon>Malasseziomycetes</taxon>
        <taxon>Malasseziales</taxon>
        <taxon>Malasseziaceae</taxon>
        <taxon>Malassezia</taxon>
    </lineage>
</organism>
<feature type="compositionally biased region" description="Polar residues" evidence="6">
    <location>
        <begin position="1445"/>
        <end position="1459"/>
    </location>
</feature>
<feature type="compositionally biased region" description="Low complexity" evidence="6">
    <location>
        <begin position="1461"/>
        <end position="1475"/>
    </location>
</feature>
<feature type="domain" description="HECT" evidence="7">
    <location>
        <begin position="641"/>
        <end position="941"/>
    </location>
</feature>
<feature type="compositionally biased region" description="Polar residues" evidence="6">
    <location>
        <begin position="1"/>
        <end position="15"/>
    </location>
</feature>
<reference evidence="8" key="1">
    <citation type="submission" date="2023-03" db="EMBL/GenBank/DDBJ databases">
        <title>Mating type loci evolution in Malassezia.</title>
        <authorList>
            <person name="Coelho M.A."/>
        </authorList>
    </citation>
    <scope>NUCLEOTIDE SEQUENCE</scope>
    <source>
        <strain evidence="8">CBS 11721</strain>
    </source>
</reference>
<feature type="compositionally biased region" description="Polar residues" evidence="6">
    <location>
        <begin position="1040"/>
        <end position="1054"/>
    </location>
</feature>